<dbReference type="GO" id="GO:0004672">
    <property type="term" value="F:protein kinase activity"/>
    <property type="evidence" value="ECO:0007669"/>
    <property type="project" value="InterPro"/>
</dbReference>
<feature type="non-terminal residue" evidence="2">
    <location>
        <position position="1"/>
    </location>
</feature>
<sequence>QTCFKKFSFAELKDITENFSTDLVLSEGGLGMAFKGAINEVTYSPSKASTGIAVAVKRFIKDSLKGVERGQVAHFQKLIHPNLVKMCGYCLEDEEFLLVYEYMEHGSLDNYLNKKDADAPLPWATQLTIAVGAAQGLAFLHLNTNAFLHLNTKQVMYFDLKASNVLLDKDFNAKPCDFGLAELDQLTNKNVDHDDVGSSYSEARVDSMYQSSVAPGYLESGCPVIFMEFEIIDAGDGNMERDVHGFGLILLQVLTGQKIDRKHGRYSVDWGHVAGKYLSDEKKLVNIMDARLNHRYPSWGALQVAELALQCPENDPSKRPSMTIVLKT</sequence>
<dbReference type="Proteomes" id="UP001188597">
    <property type="component" value="Unassembled WGS sequence"/>
</dbReference>
<protein>
    <recommendedName>
        <fullName evidence="1">Protein kinase domain-containing protein</fullName>
    </recommendedName>
</protein>
<dbReference type="Gene3D" id="3.30.200.20">
    <property type="entry name" value="Phosphorylase Kinase, domain 1"/>
    <property type="match status" value="1"/>
</dbReference>
<evidence type="ECO:0000313" key="3">
    <source>
        <dbReference type="Proteomes" id="UP001188597"/>
    </source>
</evidence>
<feature type="domain" description="Protein kinase" evidence="1">
    <location>
        <begin position="19"/>
        <end position="328"/>
    </location>
</feature>
<dbReference type="EMBL" id="JAVXUP010001290">
    <property type="protein sequence ID" value="KAK3013550.1"/>
    <property type="molecule type" value="Genomic_DNA"/>
</dbReference>
<organism evidence="2 3">
    <name type="scientific">Escallonia herrerae</name>
    <dbReference type="NCBI Taxonomy" id="1293975"/>
    <lineage>
        <taxon>Eukaryota</taxon>
        <taxon>Viridiplantae</taxon>
        <taxon>Streptophyta</taxon>
        <taxon>Embryophyta</taxon>
        <taxon>Tracheophyta</taxon>
        <taxon>Spermatophyta</taxon>
        <taxon>Magnoliopsida</taxon>
        <taxon>eudicotyledons</taxon>
        <taxon>Gunneridae</taxon>
        <taxon>Pentapetalae</taxon>
        <taxon>asterids</taxon>
        <taxon>campanulids</taxon>
        <taxon>Escalloniales</taxon>
        <taxon>Escalloniaceae</taxon>
        <taxon>Escallonia</taxon>
    </lineage>
</organism>
<evidence type="ECO:0000259" key="1">
    <source>
        <dbReference type="PROSITE" id="PS50011"/>
    </source>
</evidence>
<dbReference type="InterPro" id="IPR008271">
    <property type="entry name" value="Ser/Thr_kinase_AS"/>
</dbReference>
<dbReference type="SMART" id="SM00220">
    <property type="entry name" value="S_TKc"/>
    <property type="match status" value="1"/>
</dbReference>
<dbReference type="PROSITE" id="PS50011">
    <property type="entry name" value="PROTEIN_KINASE_DOM"/>
    <property type="match status" value="1"/>
</dbReference>
<reference evidence="2" key="1">
    <citation type="submission" date="2022-12" db="EMBL/GenBank/DDBJ databases">
        <title>Draft genome assemblies for two species of Escallonia (Escalloniales).</title>
        <authorList>
            <person name="Chanderbali A."/>
            <person name="Dervinis C."/>
            <person name="Anghel I."/>
            <person name="Soltis D."/>
            <person name="Soltis P."/>
            <person name="Zapata F."/>
        </authorList>
    </citation>
    <scope>NUCLEOTIDE SEQUENCE</scope>
    <source>
        <strain evidence="2">UCBG64.0493</strain>
        <tissue evidence="2">Leaf</tissue>
    </source>
</reference>
<dbReference type="InterPro" id="IPR050823">
    <property type="entry name" value="Plant_Ser_Thr_Prot_Kinase"/>
</dbReference>
<dbReference type="Gene3D" id="1.10.510.10">
    <property type="entry name" value="Transferase(Phosphotransferase) domain 1"/>
    <property type="match status" value="1"/>
</dbReference>
<accession>A0AA88VY29</accession>
<dbReference type="AlphaFoldDB" id="A0AA88VY29"/>
<dbReference type="Pfam" id="PF00069">
    <property type="entry name" value="Pkinase"/>
    <property type="match status" value="1"/>
</dbReference>
<comment type="caution">
    <text evidence="2">The sequence shown here is derived from an EMBL/GenBank/DDBJ whole genome shotgun (WGS) entry which is preliminary data.</text>
</comment>
<evidence type="ECO:0000313" key="2">
    <source>
        <dbReference type="EMBL" id="KAK3013550.1"/>
    </source>
</evidence>
<dbReference type="SUPFAM" id="SSF56112">
    <property type="entry name" value="Protein kinase-like (PK-like)"/>
    <property type="match status" value="1"/>
</dbReference>
<gene>
    <name evidence="2" type="ORF">RJ639_009923</name>
</gene>
<dbReference type="PROSITE" id="PS00108">
    <property type="entry name" value="PROTEIN_KINASE_ST"/>
    <property type="match status" value="1"/>
</dbReference>
<dbReference type="GO" id="GO:0005524">
    <property type="term" value="F:ATP binding"/>
    <property type="evidence" value="ECO:0007669"/>
    <property type="project" value="InterPro"/>
</dbReference>
<dbReference type="PANTHER" id="PTHR45621">
    <property type="entry name" value="OS01G0588500 PROTEIN-RELATED"/>
    <property type="match status" value="1"/>
</dbReference>
<keyword evidence="3" id="KW-1185">Reference proteome</keyword>
<dbReference type="PIRSF" id="PIRSF000654">
    <property type="entry name" value="Integrin-linked_kinase"/>
    <property type="match status" value="1"/>
</dbReference>
<name>A0AA88VY29_9ASTE</name>
<dbReference type="InterPro" id="IPR011009">
    <property type="entry name" value="Kinase-like_dom_sf"/>
</dbReference>
<proteinExistence type="predicted"/>
<dbReference type="InterPro" id="IPR000719">
    <property type="entry name" value="Prot_kinase_dom"/>
</dbReference>